<evidence type="ECO:0000313" key="2">
    <source>
        <dbReference type="EMBL" id="KAK4527984.1"/>
    </source>
</evidence>
<comment type="caution">
    <text evidence="2">The sequence shown here is derived from an EMBL/GenBank/DDBJ whole genome shotgun (WGS) entry which is preliminary data.</text>
</comment>
<dbReference type="PANTHER" id="PTHR33828">
    <property type="entry name" value="OS05G0596200 PROTEIN"/>
    <property type="match status" value="1"/>
</dbReference>
<gene>
    <name evidence="2" type="ORF">GAYE_SCF47G5918</name>
</gene>
<dbReference type="PANTHER" id="PTHR33828:SF2">
    <property type="entry name" value="NUCLEOLIN"/>
    <property type="match status" value="1"/>
</dbReference>
<name>A0AAV9IL36_9RHOD</name>
<dbReference type="AlphaFoldDB" id="A0AAV9IL36"/>
<feature type="compositionally biased region" description="Basic and acidic residues" evidence="1">
    <location>
        <begin position="74"/>
        <end position="83"/>
    </location>
</feature>
<organism evidence="2 3">
    <name type="scientific">Galdieria yellowstonensis</name>
    <dbReference type="NCBI Taxonomy" id="3028027"/>
    <lineage>
        <taxon>Eukaryota</taxon>
        <taxon>Rhodophyta</taxon>
        <taxon>Bangiophyceae</taxon>
        <taxon>Galdieriales</taxon>
        <taxon>Galdieriaceae</taxon>
        <taxon>Galdieria</taxon>
    </lineage>
</organism>
<evidence type="ECO:0000313" key="3">
    <source>
        <dbReference type="Proteomes" id="UP001300502"/>
    </source>
</evidence>
<evidence type="ECO:0000256" key="1">
    <source>
        <dbReference type="SAM" id="MobiDB-lite"/>
    </source>
</evidence>
<proteinExistence type="predicted"/>
<feature type="region of interest" description="Disordered" evidence="1">
    <location>
        <begin position="32"/>
        <end position="102"/>
    </location>
</feature>
<sequence>MKAQVCEKKEPILKEEVDDIPLSKLWKELHKSEIKGSTGTKEPRKKETKKGATSKRTLTKVCGKSASPKKKPKVSKESDDKLASKKFSNPGQRREAPPKGDPLRLFYESMYEEKKRKGQDATLAENWLLIHGLLDEEQAKAVVEKQRKTKSNPQTVTKKI</sequence>
<dbReference type="EMBL" id="JANCYU010000058">
    <property type="protein sequence ID" value="KAK4527984.1"/>
    <property type="molecule type" value="Genomic_DNA"/>
</dbReference>
<reference evidence="2 3" key="1">
    <citation type="submission" date="2022-07" db="EMBL/GenBank/DDBJ databases">
        <title>Genome-wide signatures of adaptation to extreme environments.</title>
        <authorList>
            <person name="Cho C.H."/>
            <person name="Yoon H.S."/>
        </authorList>
    </citation>
    <scope>NUCLEOTIDE SEQUENCE [LARGE SCALE GENOMIC DNA]</scope>
    <source>
        <strain evidence="2 3">108.79 E11</strain>
    </source>
</reference>
<accession>A0AAV9IL36</accession>
<dbReference type="Proteomes" id="UP001300502">
    <property type="component" value="Unassembled WGS sequence"/>
</dbReference>
<protein>
    <submittedName>
        <fullName evidence="2">Uncharacterized protein</fullName>
    </submittedName>
</protein>
<feature type="compositionally biased region" description="Basic and acidic residues" evidence="1">
    <location>
        <begin position="92"/>
        <end position="102"/>
    </location>
</feature>
<keyword evidence="3" id="KW-1185">Reference proteome</keyword>